<organism evidence="1 2">
    <name type="scientific">Paenibacillus thailandensis</name>
    <dbReference type="NCBI Taxonomy" id="393250"/>
    <lineage>
        <taxon>Bacteria</taxon>
        <taxon>Bacillati</taxon>
        <taxon>Bacillota</taxon>
        <taxon>Bacilli</taxon>
        <taxon>Bacillales</taxon>
        <taxon>Paenibacillaceae</taxon>
        <taxon>Paenibacillus</taxon>
    </lineage>
</organism>
<sequence length="253" mass="29683">MKEDLLQLALKFIHGEIDEITYISRHDRDWYEVKELAATDPITFGILLRKLSLPNRRRALIQAFALRTVELRTLLLGDFSDSSSTISDLYHPVKYRRRFTNELLAQFGIIHRVPFDWVYKDGSVVERWNFKNYDFSGIALTCMEDLIPLLRMAEDRNRDVKGYVIQTNTDQECYIRLESRTDVIVVDLYQNDLLSLDKLMSALKSKSLTWSGFITQSVVPGHRYWTFIGADHESAIVRIMETEFKYIQNTMRL</sequence>
<accession>A0ABW5QTL1</accession>
<evidence type="ECO:0000313" key="2">
    <source>
        <dbReference type="Proteomes" id="UP001597493"/>
    </source>
</evidence>
<protein>
    <submittedName>
        <fullName evidence="1">Uncharacterized protein</fullName>
    </submittedName>
</protein>
<comment type="caution">
    <text evidence="1">The sequence shown here is derived from an EMBL/GenBank/DDBJ whole genome shotgun (WGS) entry which is preliminary data.</text>
</comment>
<keyword evidence="2" id="KW-1185">Reference proteome</keyword>
<evidence type="ECO:0000313" key="1">
    <source>
        <dbReference type="EMBL" id="MFD2659435.1"/>
    </source>
</evidence>
<dbReference type="Proteomes" id="UP001597493">
    <property type="component" value="Unassembled WGS sequence"/>
</dbReference>
<name>A0ABW5QTL1_9BACL</name>
<dbReference type="RefSeq" id="WP_379270124.1">
    <property type="nucleotide sequence ID" value="NZ_JBHUGT010000040.1"/>
</dbReference>
<proteinExistence type="predicted"/>
<reference evidence="2" key="1">
    <citation type="journal article" date="2019" name="Int. J. Syst. Evol. Microbiol.">
        <title>The Global Catalogue of Microorganisms (GCM) 10K type strain sequencing project: providing services to taxonomists for standard genome sequencing and annotation.</title>
        <authorList>
            <consortium name="The Broad Institute Genomics Platform"/>
            <consortium name="The Broad Institute Genome Sequencing Center for Infectious Disease"/>
            <person name="Wu L."/>
            <person name="Ma J."/>
        </authorList>
    </citation>
    <scope>NUCLEOTIDE SEQUENCE [LARGE SCALE GENOMIC DNA]</scope>
    <source>
        <strain evidence="2">TISTR 1827</strain>
    </source>
</reference>
<gene>
    <name evidence="1" type="ORF">ACFSW5_04050</name>
</gene>
<dbReference type="EMBL" id="JBHUMY010000003">
    <property type="protein sequence ID" value="MFD2659435.1"/>
    <property type="molecule type" value="Genomic_DNA"/>
</dbReference>